<dbReference type="Proteomes" id="UP000499080">
    <property type="component" value="Unassembled WGS sequence"/>
</dbReference>
<name>A0A4Y2VTK6_ARAVE</name>
<reference evidence="1 2" key="1">
    <citation type="journal article" date="2019" name="Sci. Rep.">
        <title>Orb-weaving spider Araneus ventricosus genome elucidates the spidroin gene catalogue.</title>
        <authorList>
            <person name="Kono N."/>
            <person name="Nakamura H."/>
            <person name="Ohtoshi R."/>
            <person name="Moran D.A.P."/>
            <person name="Shinohara A."/>
            <person name="Yoshida Y."/>
            <person name="Fujiwara M."/>
            <person name="Mori M."/>
            <person name="Tomita M."/>
            <person name="Arakawa K."/>
        </authorList>
    </citation>
    <scope>NUCLEOTIDE SEQUENCE [LARGE SCALE GENOMIC DNA]</scope>
</reference>
<dbReference type="AlphaFoldDB" id="A0A4Y2VTK6"/>
<gene>
    <name evidence="1" type="ORF">AVEN_69928_1</name>
</gene>
<protein>
    <submittedName>
        <fullName evidence="1">Uncharacterized protein</fullName>
    </submittedName>
</protein>
<comment type="caution">
    <text evidence="1">The sequence shown here is derived from an EMBL/GenBank/DDBJ whole genome shotgun (WGS) entry which is preliminary data.</text>
</comment>
<sequence>MVRASGPEGSRFQTRFHREESPCMWPSSLLRSVYLFVSRYLTMNNVSRQIMRHFELFGTFSDRNLYVLLAVLSFWDVPVCQRSVDGPSRRKQTHVEDMVHVRIGLPLVSLAEDVNVV</sequence>
<keyword evidence="2" id="KW-1185">Reference proteome</keyword>
<evidence type="ECO:0000313" key="2">
    <source>
        <dbReference type="Proteomes" id="UP000499080"/>
    </source>
</evidence>
<accession>A0A4Y2VTK6</accession>
<organism evidence="1 2">
    <name type="scientific">Araneus ventricosus</name>
    <name type="common">Orbweaver spider</name>
    <name type="synonym">Epeira ventricosa</name>
    <dbReference type="NCBI Taxonomy" id="182803"/>
    <lineage>
        <taxon>Eukaryota</taxon>
        <taxon>Metazoa</taxon>
        <taxon>Ecdysozoa</taxon>
        <taxon>Arthropoda</taxon>
        <taxon>Chelicerata</taxon>
        <taxon>Arachnida</taxon>
        <taxon>Araneae</taxon>
        <taxon>Araneomorphae</taxon>
        <taxon>Entelegynae</taxon>
        <taxon>Araneoidea</taxon>
        <taxon>Araneidae</taxon>
        <taxon>Araneus</taxon>
    </lineage>
</organism>
<evidence type="ECO:0000313" key="1">
    <source>
        <dbReference type="EMBL" id="GBO28225.1"/>
    </source>
</evidence>
<dbReference type="EMBL" id="BGPR01051258">
    <property type="protein sequence ID" value="GBO28225.1"/>
    <property type="molecule type" value="Genomic_DNA"/>
</dbReference>
<proteinExistence type="predicted"/>